<dbReference type="EMBL" id="CM042057">
    <property type="protein sequence ID" value="KAI3691909.1"/>
    <property type="molecule type" value="Genomic_DNA"/>
</dbReference>
<evidence type="ECO:0000313" key="1">
    <source>
        <dbReference type="EMBL" id="KAI3691909.1"/>
    </source>
</evidence>
<keyword evidence="2" id="KW-1185">Reference proteome</keyword>
<accession>A0ACB8Z2M4</accession>
<proteinExistence type="predicted"/>
<name>A0ACB8Z2M4_ARCLA</name>
<organism evidence="1 2">
    <name type="scientific">Arctium lappa</name>
    <name type="common">Greater burdock</name>
    <name type="synonym">Lappa major</name>
    <dbReference type="NCBI Taxonomy" id="4217"/>
    <lineage>
        <taxon>Eukaryota</taxon>
        <taxon>Viridiplantae</taxon>
        <taxon>Streptophyta</taxon>
        <taxon>Embryophyta</taxon>
        <taxon>Tracheophyta</taxon>
        <taxon>Spermatophyta</taxon>
        <taxon>Magnoliopsida</taxon>
        <taxon>eudicotyledons</taxon>
        <taxon>Gunneridae</taxon>
        <taxon>Pentapetalae</taxon>
        <taxon>asterids</taxon>
        <taxon>campanulids</taxon>
        <taxon>Asterales</taxon>
        <taxon>Asteraceae</taxon>
        <taxon>Carduoideae</taxon>
        <taxon>Cardueae</taxon>
        <taxon>Arctiinae</taxon>
        <taxon>Arctium</taxon>
    </lineage>
</organism>
<protein>
    <submittedName>
        <fullName evidence="1">Uncharacterized protein</fullName>
    </submittedName>
</protein>
<comment type="caution">
    <text evidence="1">The sequence shown here is derived from an EMBL/GenBank/DDBJ whole genome shotgun (WGS) entry which is preliminary data.</text>
</comment>
<evidence type="ECO:0000313" key="2">
    <source>
        <dbReference type="Proteomes" id="UP001055879"/>
    </source>
</evidence>
<dbReference type="Proteomes" id="UP001055879">
    <property type="component" value="Linkage Group LG11"/>
</dbReference>
<reference evidence="2" key="1">
    <citation type="journal article" date="2022" name="Mol. Ecol. Resour.">
        <title>The genomes of chicory, endive, great burdock and yacon provide insights into Asteraceae palaeo-polyploidization history and plant inulin production.</title>
        <authorList>
            <person name="Fan W."/>
            <person name="Wang S."/>
            <person name="Wang H."/>
            <person name="Wang A."/>
            <person name="Jiang F."/>
            <person name="Liu H."/>
            <person name="Zhao H."/>
            <person name="Xu D."/>
            <person name="Zhang Y."/>
        </authorList>
    </citation>
    <scope>NUCLEOTIDE SEQUENCE [LARGE SCALE GENOMIC DNA]</scope>
    <source>
        <strain evidence="2">cv. Niubang</strain>
    </source>
</reference>
<sequence length="606" mass="68161">MHRKSIARKPRKAWDILSYWCATLNIPDFQMSSEPVSLFREEEHIDFFKNLAKLPDEINIVSPEDLRPDEVPRGYCVLYEYPFKIGFSWPFSPLVRAFLDAFDLAPGQLMPQFWRIVQVIDRLTAEWEVPFNVNDLLTAYSVRPNGYHRYSLFPRSKGDNVMILNTAVNDRGWKHRYVFLQVASVSDEDSQWLSSGWNESVIDFSVVKPKRDSLNKVQRILERSIADRSFSLRSNDEEDEVVLVSEVAPTEDPSKEGEDIEEEREGEREEEMTGDATAKSAAARRAEQLELARQGREKSKKRSVASTGVDPRRVRGKQPRSSPKKTGDVTMTSLPGASPTKETVSGVELGGSTQVTKDIPLSGVSGVNKPTSSSSKEEKNKEKVGETTFKVTLPSDFMANDVLERDVIFPHLGKFLLPTFYDRYKESRVEDTGAHAAGLSFMAFQACLSFFAQTEGLRASFPDVKKRADEALEREKVALETVEVEKKKVESLKTKLVEAQSETIKFRDHVLELEASTFKLEVEKIKATTAAAASADEVNQAALMRRHLNGKNPMASAAEELKTYLEKVGTERDLDEDDDLEGSEGGEEELVVRTDVTKEQSDAPPT</sequence>
<gene>
    <name evidence="1" type="ORF">L6452_31712</name>
</gene>
<reference evidence="1 2" key="2">
    <citation type="journal article" date="2022" name="Mol. Ecol. Resour.">
        <title>The genomes of chicory, endive, great burdock and yacon provide insights into Asteraceae paleo-polyploidization history and plant inulin production.</title>
        <authorList>
            <person name="Fan W."/>
            <person name="Wang S."/>
            <person name="Wang H."/>
            <person name="Wang A."/>
            <person name="Jiang F."/>
            <person name="Liu H."/>
            <person name="Zhao H."/>
            <person name="Xu D."/>
            <person name="Zhang Y."/>
        </authorList>
    </citation>
    <scope>NUCLEOTIDE SEQUENCE [LARGE SCALE GENOMIC DNA]</scope>
    <source>
        <strain evidence="2">cv. Niubang</strain>
    </source>
</reference>